<dbReference type="EMBL" id="BSPD01000031">
    <property type="protein sequence ID" value="GLS25565.1"/>
    <property type="molecule type" value="Genomic_DNA"/>
</dbReference>
<reference evidence="3 4" key="1">
    <citation type="journal article" date="2014" name="Int. J. Syst. Evol. Microbiol.">
        <title>Complete genome sequence of Corynebacterium casei LMG S-19264T (=DSM 44701T), isolated from a smear-ripened cheese.</title>
        <authorList>
            <consortium name="US DOE Joint Genome Institute (JGI-PGF)"/>
            <person name="Walter F."/>
            <person name="Albersmeier A."/>
            <person name="Kalinowski J."/>
            <person name="Ruckert C."/>
        </authorList>
    </citation>
    <scope>NUCLEOTIDE SEQUENCE [LARGE SCALE GENOMIC DNA]</scope>
    <source>
        <strain evidence="3 4">NBRC 110095</strain>
    </source>
</reference>
<dbReference type="Gene3D" id="3.40.190.10">
    <property type="entry name" value="Periplasmic binding protein-like II"/>
    <property type="match status" value="1"/>
</dbReference>
<accession>A0AA37WLY1</accession>
<gene>
    <name evidence="3" type="ORF">GCM10007877_12790</name>
</gene>
<dbReference type="RefSeq" id="WP_232594204.1">
    <property type="nucleotide sequence ID" value="NZ_BSPD01000031.1"/>
</dbReference>
<evidence type="ECO:0000256" key="1">
    <source>
        <dbReference type="SAM" id="SignalP"/>
    </source>
</evidence>
<protein>
    <recommendedName>
        <fullName evidence="2">PBP domain-containing protein</fullName>
    </recommendedName>
</protein>
<feature type="signal peptide" evidence="1">
    <location>
        <begin position="1"/>
        <end position="23"/>
    </location>
</feature>
<feature type="chain" id="PRO_5041458935" description="PBP domain-containing protein" evidence="1">
    <location>
        <begin position="24"/>
        <end position="150"/>
    </location>
</feature>
<evidence type="ECO:0000313" key="3">
    <source>
        <dbReference type="EMBL" id="GLS25565.1"/>
    </source>
</evidence>
<sequence>MLERLTYTIVTLLILLFCASTLASTDTNKGGVIVIVNKSVEPSHLKSHELRSIFAMRKRSWPNGEAIQVFVLTDNDPTHELFAKKVLQTFPYNLRRIWDRRVYSGVGQSPSVVQSEKEMIEHISKTQDAIGYILSDNANDQVKIITLESL</sequence>
<evidence type="ECO:0000313" key="4">
    <source>
        <dbReference type="Proteomes" id="UP001156870"/>
    </source>
</evidence>
<evidence type="ECO:0000259" key="2">
    <source>
        <dbReference type="Pfam" id="PF12849"/>
    </source>
</evidence>
<name>A0AA37WLY1_9GAMM</name>
<dbReference type="Proteomes" id="UP001156870">
    <property type="component" value="Unassembled WGS sequence"/>
</dbReference>
<organism evidence="3 4">
    <name type="scientific">Marinibactrum halimedae</name>
    <dbReference type="NCBI Taxonomy" id="1444977"/>
    <lineage>
        <taxon>Bacteria</taxon>
        <taxon>Pseudomonadati</taxon>
        <taxon>Pseudomonadota</taxon>
        <taxon>Gammaproteobacteria</taxon>
        <taxon>Cellvibrionales</taxon>
        <taxon>Cellvibrionaceae</taxon>
        <taxon>Marinibactrum</taxon>
    </lineage>
</organism>
<keyword evidence="1" id="KW-0732">Signal</keyword>
<feature type="domain" description="PBP" evidence="2">
    <location>
        <begin position="29"/>
        <end position="139"/>
    </location>
</feature>
<dbReference type="InterPro" id="IPR024370">
    <property type="entry name" value="PBP_domain"/>
</dbReference>
<dbReference type="Pfam" id="PF12849">
    <property type="entry name" value="PBP_like_2"/>
    <property type="match status" value="1"/>
</dbReference>
<dbReference type="SUPFAM" id="SSF53850">
    <property type="entry name" value="Periplasmic binding protein-like II"/>
    <property type="match status" value="1"/>
</dbReference>
<keyword evidence="4" id="KW-1185">Reference proteome</keyword>
<dbReference type="AlphaFoldDB" id="A0AA37WLY1"/>
<comment type="caution">
    <text evidence="3">The sequence shown here is derived from an EMBL/GenBank/DDBJ whole genome shotgun (WGS) entry which is preliminary data.</text>
</comment>
<proteinExistence type="predicted"/>